<dbReference type="InterPro" id="IPR004331">
    <property type="entry name" value="SPX_dom"/>
</dbReference>
<evidence type="ECO:0000259" key="1">
    <source>
        <dbReference type="PROSITE" id="PS51382"/>
    </source>
</evidence>
<dbReference type="PANTHER" id="PTHR45978">
    <property type="entry name" value="SPX DOMAIN-CONTAINING PROTEIN 3"/>
    <property type="match status" value="1"/>
</dbReference>
<protein>
    <recommendedName>
        <fullName evidence="1">SPX domain-containing protein</fullName>
    </recommendedName>
</protein>
<name>A0A8T1NAA5_CARIL</name>
<dbReference type="EMBL" id="CM031822">
    <property type="protein sequence ID" value="KAG6628619.1"/>
    <property type="molecule type" value="Genomic_DNA"/>
</dbReference>
<proteinExistence type="predicted"/>
<dbReference type="Proteomes" id="UP000811609">
    <property type="component" value="Chromosome 14"/>
</dbReference>
<gene>
    <name evidence="2" type="ORF">CIPAW_14G025600</name>
</gene>
<feature type="domain" description="SPX" evidence="1">
    <location>
        <begin position="87"/>
        <end position="246"/>
    </location>
</feature>
<dbReference type="AlphaFoldDB" id="A0A8T1NAA5"/>
<evidence type="ECO:0000313" key="3">
    <source>
        <dbReference type="Proteomes" id="UP000811609"/>
    </source>
</evidence>
<dbReference type="GO" id="GO:0016036">
    <property type="term" value="P:cellular response to phosphate starvation"/>
    <property type="evidence" value="ECO:0007669"/>
    <property type="project" value="InterPro"/>
</dbReference>
<organism evidence="2 3">
    <name type="scientific">Carya illinoinensis</name>
    <name type="common">Pecan</name>
    <dbReference type="NCBI Taxonomy" id="32201"/>
    <lineage>
        <taxon>Eukaryota</taxon>
        <taxon>Viridiplantae</taxon>
        <taxon>Streptophyta</taxon>
        <taxon>Embryophyta</taxon>
        <taxon>Tracheophyta</taxon>
        <taxon>Spermatophyta</taxon>
        <taxon>Magnoliopsida</taxon>
        <taxon>eudicotyledons</taxon>
        <taxon>Gunneridae</taxon>
        <taxon>Pentapetalae</taxon>
        <taxon>rosids</taxon>
        <taxon>fabids</taxon>
        <taxon>Fagales</taxon>
        <taxon>Juglandaceae</taxon>
        <taxon>Carya</taxon>
    </lineage>
</organism>
<keyword evidence="3" id="KW-1185">Reference proteome</keyword>
<dbReference type="PANTHER" id="PTHR45978:SF2">
    <property type="entry name" value="SPX DOMAIN-CONTAINING PROTEIN 3"/>
    <property type="match status" value="1"/>
</dbReference>
<dbReference type="CDD" id="cd14481">
    <property type="entry name" value="SPX_AtSPX1_like"/>
    <property type="match status" value="1"/>
</dbReference>
<dbReference type="Pfam" id="PF03105">
    <property type="entry name" value="SPX"/>
    <property type="match status" value="2"/>
</dbReference>
<comment type="caution">
    <text evidence="2">The sequence shown here is derived from an EMBL/GenBank/DDBJ whole genome shotgun (WGS) entry which is preliminary data.</text>
</comment>
<evidence type="ECO:0000313" key="2">
    <source>
        <dbReference type="EMBL" id="KAG6628619.1"/>
    </source>
</evidence>
<sequence length="342" mass="38898">MVAHIIKSPHFQSFGLKYDQTVTEYASEFSYFNDSLIPFSNCHSITPSISVRNILQPSANKNPPFSSSSSSSFTVCNPQILNLETPMKFGKQLKQQMRGTLPGWRDKFLSYKLLKQLVKQISSPTLSNGSQVEYGVAEKEFVCLLNSEIEKLNTFFMEQEEDFVIRHKELQQRIQRVIDTWGPNGSRPSESKHKEEMAKIRKDIVDFHGEMVLLVNYSNVNYTGLAKILKKYDKRTGGVLRLPFIQKILQQPFFTTDLISKLVKECESTIDVVFPVEDEEKTRAAITVEGEGIFRNTVAALQSMQEIRRGSSTYGHFSLPPLNLPDSELIQSFQLNSPIPTV</sequence>
<dbReference type="PROSITE" id="PS51382">
    <property type="entry name" value="SPX"/>
    <property type="match status" value="1"/>
</dbReference>
<reference evidence="2" key="1">
    <citation type="submission" date="2020-12" db="EMBL/GenBank/DDBJ databases">
        <title>WGS assembly of Carya illinoinensis cv. Pawnee.</title>
        <authorList>
            <person name="Platts A."/>
            <person name="Shu S."/>
            <person name="Wright S."/>
            <person name="Barry K."/>
            <person name="Edger P."/>
            <person name="Pires J.C."/>
            <person name="Schmutz J."/>
        </authorList>
    </citation>
    <scope>NUCLEOTIDE SEQUENCE</scope>
    <source>
        <tissue evidence="2">Leaf</tissue>
    </source>
</reference>
<accession>A0A8T1NAA5</accession>
<dbReference type="InterPro" id="IPR031142">
    <property type="entry name" value="SPX_prot"/>
</dbReference>